<evidence type="ECO:0000259" key="13">
    <source>
        <dbReference type="Pfam" id="PF00266"/>
    </source>
</evidence>
<dbReference type="PANTHER" id="PTHR43247:SF1">
    <property type="entry name" value="PHOSPHOSERINE AMINOTRANSFERASE"/>
    <property type="match status" value="1"/>
</dbReference>
<dbReference type="CDD" id="cd00611">
    <property type="entry name" value="PSAT_like"/>
    <property type="match status" value="1"/>
</dbReference>
<dbReference type="UniPathway" id="UPA00135">
    <property type="reaction ID" value="UER00197"/>
</dbReference>
<keyword evidence="8 11" id="KW-0718">Serine biosynthesis</keyword>
<dbReference type="SUPFAM" id="SSF53383">
    <property type="entry name" value="PLP-dependent transferases"/>
    <property type="match status" value="1"/>
</dbReference>
<dbReference type="Pfam" id="PF00266">
    <property type="entry name" value="Aminotran_5"/>
    <property type="match status" value="1"/>
</dbReference>
<feature type="binding site" evidence="11">
    <location>
        <position position="153"/>
    </location>
    <ligand>
        <name>pyridoxal 5'-phosphate</name>
        <dbReference type="ChEBI" id="CHEBI:597326"/>
    </ligand>
</feature>
<sequence length="362" mass="40080">MTKRVYNFNPGPATLPLSILEKAQAELLNYNNTGMSVMEISHRSKEFEAIVSEAENRLKSLLQLNDDYRVLFLQGGATTQFSMIPMNYLKQGTQANYIVTGSFADKACKEAAFIGETHVAASSKDANHSYIPELTSLNLSDNPAYVHITSNNTIYGTQFKEFPEINNVPLIADMSSDLLCKPFDANKFALIYAGAQKNLGPSGVTIVIIRKDLIEASNKDLPSMLRYDIMAENNSLYNTPPSFSIYMVNLMLEWVIEQGGLIAMEKHNDEKASYIYQAIDSSSGFYKGHSQPEFRSTMNVTFTIANSELESKFIAEAAGKGLIGVKGHRSVGGMRTSIYNAMPKEGCLALAEFMAEFQKNNQ</sequence>
<keyword evidence="4 11" id="KW-0032">Aminotransferase</keyword>
<protein>
    <recommendedName>
        <fullName evidence="11">Phosphoserine aminotransferase</fullName>
        <ecNumber evidence="11">2.6.1.52</ecNumber>
    </recommendedName>
    <alternativeName>
        <fullName evidence="11">Phosphohydroxythreonine aminotransferase</fullName>
        <shortName evidence="11">PSAT</shortName>
    </alternativeName>
</protein>
<evidence type="ECO:0000256" key="3">
    <source>
        <dbReference type="ARBA" id="ARBA00006904"/>
    </source>
</evidence>
<comment type="catalytic activity">
    <reaction evidence="9 11">
        <text>4-(phosphooxy)-L-threonine + 2-oxoglutarate = (R)-3-hydroxy-2-oxo-4-phosphooxybutanoate + L-glutamate</text>
        <dbReference type="Rhea" id="RHEA:16573"/>
        <dbReference type="ChEBI" id="CHEBI:16810"/>
        <dbReference type="ChEBI" id="CHEBI:29985"/>
        <dbReference type="ChEBI" id="CHEBI:58452"/>
        <dbReference type="ChEBI" id="CHEBI:58538"/>
        <dbReference type="EC" id="2.6.1.52"/>
    </reaction>
</comment>
<organism evidence="14 15">
    <name type="scientific">Desulfuribacillus alkaliarsenatis</name>
    <dbReference type="NCBI Taxonomy" id="766136"/>
    <lineage>
        <taxon>Bacteria</taxon>
        <taxon>Bacillati</taxon>
        <taxon>Bacillota</taxon>
        <taxon>Desulfuribacillia</taxon>
        <taxon>Desulfuribacillales</taxon>
        <taxon>Desulfuribacillaceae</taxon>
        <taxon>Desulfuribacillus</taxon>
    </lineage>
</organism>
<dbReference type="InterPro" id="IPR022278">
    <property type="entry name" value="Pser_aminoTfrase"/>
</dbReference>
<evidence type="ECO:0000313" key="15">
    <source>
        <dbReference type="Proteomes" id="UP000094296"/>
    </source>
</evidence>
<evidence type="ECO:0000256" key="2">
    <source>
        <dbReference type="ARBA" id="ARBA00005099"/>
    </source>
</evidence>
<keyword evidence="15" id="KW-1185">Reference proteome</keyword>
<evidence type="ECO:0000256" key="5">
    <source>
        <dbReference type="ARBA" id="ARBA00022605"/>
    </source>
</evidence>
<dbReference type="EC" id="2.6.1.52" evidence="11"/>
<dbReference type="InterPro" id="IPR015422">
    <property type="entry name" value="PyrdxlP-dep_Trfase_small"/>
</dbReference>
<keyword evidence="7 11" id="KW-0663">Pyridoxal phosphate</keyword>
<dbReference type="GO" id="GO:0006564">
    <property type="term" value="P:L-serine biosynthetic process"/>
    <property type="evidence" value="ECO:0007669"/>
    <property type="project" value="UniProtKB-UniRule"/>
</dbReference>
<feature type="binding site" evidence="11">
    <location>
        <begin position="77"/>
        <end position="78"/>
    </location>
    <ligand>
        <name>pyridoxal 5'-phosphate</name>
        <dbReference type="ChEBI" id="CHEBI:597326"/>
    </ligand>
</feature>
<keyword evidence="5 11" id="KW-0028">Amino-acid biosynthesis</keyword>
<feature type="modified residue" description="N6-(pyridoxal phosphate)lysine" evidence="11">
    <location>
        <position position="197"/>
    </location>
</feature>
<feature type="binding site" evidence="11">
    <location>
        <position position="103"/>
    </location>
    <ligand>
        <name>pyridoxal 5'-phosphate</name>
        <dbReference type="ChEBI" id="CHEBI:597326"/>
    </ligand>
</feature>
<evidence type="ECO:0000256" key="10">
    <source>
        <dbReference type="ARBA" id="ARBA00049007"/>
    </source>
</evidence>
<evidence type="ECO:0000256" key="9">
    <source>
        <dbReference type="ARBA" id="ARBA00047630"/>
    </source>
</evidence>
<comment type="subunit">
    <text evidence="11">Homodimer.</text>
</comment>
<evidence type="ECO:0000256" key="4">
    <source>
        <dbReference type="ARBA" id="ARBA00022576"/>
    </source>
</evidence>
<dbReference type="Proteomes" id="UP000094296">
    <property type="component" value="Unassembled WGS sequence"/>
</dbReference>
<evidence type="ECO:0000256" key="1">
    <source>
        <dbReference type="ARBA" id="ARBA00003483"/>
    </source>
</evidence>
<name>A0A1E5G012_9FIRM</name>
<evidence type="ECO:0000313" key="14">
    <source>
        <dbReference type="EMBL" id="OEF96039.1"/>
    </source>
</evidence>
<comment type="catalytic activity">
    <reaction evidence="10 11">
        <text>O-phospho-L-serine + 2-oxoglutarate = 3-phosphooxypyruvate + L-glutamate</text>
        <dbReference type="Rhea" id="RHEA:14329"/>
        <dbReference type="ChEBI" id="CHEBI:16810"/>
        <dbReference type="ChEBI" id="CHEBI:18110"/>
        <dbReference type="ChEBI" id="CHEBI:29985"/>
        <dbReference type="ChEBI" id="CHEBI:57524"/>
        <dbReference type="EC" id="2.6.1.52"/>
    </reaction>
</comment>
<comment type="similarity">
    <text evidence="3 11">Belongs to the class-V pyridoxal-phosphate-dependent aminotransferase family. SerC subfamily.</text>
</comment>
<dbReference type="PANTHER" id="PTHR43247">
    <property type="entry name" value="PHOSPHOSERINE AMINOTRANSFERASE"/>
    <property type="match status" value="1"/>
</dbReference>
<dbReference type="NCBIfam" id="NF003764">
    <property type="entry name" value="PRK05355.1"/>
    <property type="match status" value="1"/>
</dbReference>
<comment type="caution">
    <text evidence="14">The sequence shown here is derived from an EMBL/GenBank/DDBJ whole genome shotgun (WGS) entry which is preliminary data.</text>
</comment>
<feature type="binding site" evidence="11">
    <location>
        <position position="173"/>
    </location>
    <ligand>
        <name>pyridoxal 5'-phosphate</name>
        <dbReference type="ChEBI" id="CHEBI:597326"/>
    </ligand>
</feature>
<dbReference type="PIRSF" id="PIRSF000525">
    <property type="entry name" value="SerC"/>
    <property type="match status" value="1"/>
</dbReference>
<evidence type="ECO:0000256" key="6">
    <source>
        <dbReference type="ARBA" id="ARBA00022679"/>
    </source>
</evidence>
<dbReference type="OrthoDB" id="9809412at2"/>
<evidence type="ECO:0000256" key="7">
    <source>
        <dbReference type="ARBA" id="ARBA00022898"/>
    </source>
</evidence>
<dbReference type="AlphaFoldDB" id="A0A1E5G012"/>
<feature type="coiled-coil region" evidence="12">
    <location>
        <begin position="44"/>
        <end position="71"/>
    </location>
</feature>
<dbReference type="Gene3D" id="3.40.640.10">
    <property type="entry name" value="Type I PLP-dependent aspartate aminotransferase-like (Major domain)"/>
    <property type="match status" value="1"/>
</dbReference>
<keyword evidence="12" id="KW-0175">Coiled coil</keyword>
<comment type="caution">
    <text evidence="11">Lacks conserved residue(s) required for the propagation of feature annotation.</text>
</comment>
<dbReference type="GO" id="GO:0004648">
    <property type="term" value="F:O-phospho-L-serine:2-oxoglutarate aminotransferase activity"/>
    <property type="evidence" value="ECO:0007669"/>
    <property type="project" value="UniProtKB-UniRule"/>
</dbReference>
<keyword evidence="6 11" id="KW-0808">Transferase</keyword>
<proteinExistence type="inferred from homology"/>
<feature type="domain" description="Aminotransferase class V" evidence="13">
    <location>
        <begin position="5"/>
        <end position="346"/>
    </location>
</feature>
<dbReference type="RefSeq" id="WP_069643959.1">
    <property type="nucleotide sequence ID" value="NZ_MIJE01000033.1"/>
</dbReference>
<gene>
    <name evidence="11" type="primary">serC</name>
    <name evidence="14" type="ORF">BHF68_09850</name>
</gene>
<comment type="pathway">
    <text evidence="2 11">Amino-acid biosynthesis; L-serine biosynthesis; L-serine from 3-phospho-D-glycerate: step 2/3.</text>
</comment>
<dbReference type="EMBL" id="MIJE01000033">
    <property type="protein sequence ID" value="OEF96039.1"/>
    <property type="molecule type" value="Genomic_DNA"/>
</dbReference>
<dbReference type="InterPro" id="IPR000192">
    <property type="entry name" value="Aminotrans_V_dom"/>
</dbReference>
<dbReference type="STRING" id="766136.BHF68_09850"/>
<dbReference type="GO" id="GO:0030170">
    <property type="term" value="F:pyridoxal phosphate binding"/>
    <property type="evidence" value="ECO:0007669"/>
    <property type="project" value="UniProtKB-UniRule"/>
</dbReference>
<reference evidence="14 15" key="1">
    <citation type="submission" date="2016-09" db="EMBL/GenBank/DDBJ databases">
        <title>Draft genome sequence for the type strain of Desulfuribacillus alkaliarsenatis AHT28, an obligately anaerobic, sulfidogenic bacterium isolated from Russian soda lake sediments.</title>
        <authorList>
            <person name="Abin C.A."/>
            <person name="Hollibaugh J.T."/>
        </authorList>
    </citation>
    <scope>NUCLEOTIDE SEQUENCE [LARGE SCALE GENOMIC DNA]</scope>
    <source>
        <strain evidence="14 15">AHT28</strain>
    </source>
</reference>
<accession>A0A1E5G012</accession>
<feature type="binding site" evidence="11">
    <location>
        <begin position="238"/>
        <end position="239"/>
    </location>
    <ligand>
        <name>pyridoxal 5'-phosphate</name>
        <dbReference type="ChEBI" id="CHEBI:597326"/>
    </ligand>
</feature>
<dbReference type="InterPro" id="IPR015424">
    <property type="entry name" value="PyrdxlP-dep_Trfase"/>
</dbReference>
<dbReference type="InterPro" id="IPR015421">
    <property type="entry name" value="PyrdxlP-dep_Trfase_major"/>
</dbReference>
<dbReference type="Gene3D" id="3.90.1150.10">
    <property type="entry name" value="Aspartate Aminotransferase, domain 1"/>
    <property type="match status" value="1"/>
</dbReference>
<feature type="binding site" evidence="11">
    <location>
        <position position="196"/>
    </location>
    <ligand>
        <name>pyridoxal 5'-phosphate</name>
        <dbReference type="ChEBI" id="CHEBI:597326"/>
    </ligand>
</feature>
<dbReference type="FunFam" id="3.40.640.10:FF:000010">
    <property type="entry name" value="Phosphoserine aminotransferase"/>
    <property type="match status" value="1"/>
</dbReference>
<comment type="function">
    <text evidence="1 11">Catalyzes the reversible conversion of 3-phosphohydroxypyruvate to phosphoserine and of 3-hydroxy-2-oxo-4-phosphonooxybutanoate to phosphohydroxythreonine.</text>
</comment>
<feature type="binding site" evidence="11">
    <location>
        <position position="43"/>
    </location>
    <ligand>
        <name>L-glutamate</name>
        <dbReference type="ChEBI" id="CHEBI:29985"/>
    </ligand>
</feature>
<comment type="subcellular location">
    <subcellularLocation>
        <location evidence="11">Cytoplasm</location>
    </subcellularLocation>
</comment>
<evidence type="ECO:0000256" key="12">
    <source>
        <dbReference type="SAM" id="Coils"/>
    </source>
</evidence>
<dbReference type="HAMAP" id="MF_00160">
    <property type="entry name" value="SerC_aminotrans_5"/>
    <property type="match status" value="1"/>
</dbReference>
<dbReference type="NCBIfam" id="TIGR01364">
    <property type="entry name" value="serC_1"/>
    <property type="match status" value="1"/>
</dbReference>
<comment type="cofactor">
    <cofactor evidence="11">
        <name>pyridoxal 5'-phosphate</name>
        <dbReference type="ChEBI" id="CHEBI:597326"/>
    </cofactor>
    <text evidence="11">Binds 1 pyridoxal phosphate per subunit.</text>
</comment>
<evidence type="ECO:0000256" key="11">
    <source>
        <dbReference type="HAMAP-Rule" id="MF_00160"/>
    </source>
</evidence>
<dbReference type="FunFam" id="3.90.1150.10:FF:000006">
    <property type="entry name" value="Phosphoserine aminotransferase"/>
    <property type="match status" value="1"/>
</dbReference>
<dbReference type="GO" id="GO:0005737">
    <property type="term" value="C:cytoplasm"/>
    <property type="evidence" value="ECO:0007669"/>
    <property type="project" value="UniProtKB-SubCell"/>
</dbReference>
<keyword evidence="11" id="KW-0963">Cytoplasm</keyword>
<evidence type="ECO:0000256" key="8">
    <source>
        <dbReference type="ARBA" id="ARBA00023299"/>
    </source>
</evidence>